<name>A0A131YIY5_RHIAP</name>
<keyword evidence="2" id="KW-0732">Signal</keyword>
<reference evidence="4" key="1">
    <citation type="journal article" date="2016" name="Ticks Tick Borne Dis.">
        <title>De novo assembly and annotation of the salivary gland transcriptome of Rhipicephalus appendiculatus male and female ticks during blood feeding.</title>
        <authorList>
            <person name="de Castro M.H."/>
            <person name="de Klerk D."/>
            <person name="Pienaar R."/>
            <person name="Latif A.A."/>
            <person name="Rees D.J."/>
            <person name="Mans B.J."/>
        </authorList>
    </citation>
    <scope>NUCLEOTIDE SEQUENCE</scope>
    <source>
        <tissue evidence="4">Salivary glands</tissue>
    </source>
</reference>
<accession>A0A131YIY5</accession>
<dbReference type="PROSITE" id="PS50835">
    <property type="entry name" value="IG_LIKE"/>
    <property type="match status" value="1"/>
</dbReference>
<feature type="signal peptide" evidence="2">
    <location>
        <begin position="1"/>
        <end position="20"/>
    </location>
</feature>
<evidence type="ECO:0000256" key="1">
    <source>
        <dbReference type="SAM" id="MobiDB-lite"/>
    </source>
</evidence>
<protein>
    <recommendedName>
        <fullName evidence="3">Ig-like domain-containing protein</fullName>
    </recommendedName>
</protein>
<dbReference type="InterPro" id="IPR007110">
    <property type="entry name" value="Ig-like_dom"/>
</dbReference>
<evidence type="ECO:0000313" key="4">
    <source>
        <dbReference type="EMBL" id="JAP79253.1"/>
    </source>
</evidence>
<dbReference type="InterPro" id="IPR006149">
    <property type="entry name" value="EB_dom"/>
</dbReference>
<evidence type="ECO:0000256" key="2">
    <source>
        <dbReference type="SAM" id="SignalP"/>
    </source>
</evidence>
<feature type="compositionally biased region" description="Basic and acidic residues" evidence="1">
    <location>
        <begin position="259"/>
        <end position="269"/>
    </location>
</feature>
<feature type="domain" description="Ig-like" evidence="3">
    <location>
        <begin position="331"/>
        <end position="434"/>
    </location>
</feature>
<proteinExistence type="predicted"/>
<dbReference type="PANTHER" id="PTHR39069:SF1">
    <property type="entry name" value="ECDYSONE-INDUCIBLE GENE E1, ISOFORM A"/>
    <property type="match status" value="1"/>
</dbReference>
<dbReference type="AlphaFoldDB" id="A0A131YIY5"/>
<dbReference type="Pfam" id="PF01683">
    <property type="entry name" value="EB"/>
    <property type="match status" value="1"/>
</dbReference>
<organism evidence="4">
    <name type="scientific">Rhipicephalus appendiculatus</name>
    <name type="common">Brown ear tick</name>
    <dbReference type="NCBI Taxonomy" id="34631"/>
    <lineage>
        <taxon>Eukaryota</taxon>
        <taxon>Metazoa</taxon>
        <taxon>Ecdysozoa</taxon>
        <taxon>Arthropoda</taxon>
        <taxon>Chelicerata</taxon>
        <taxon>Arachnida</taxon>
        <taxon>Acari</taxon>
        <taxon>Parasitiformes</taxon>
        <taxon>Ixodida</taxon>
        <taxon>Ixodoidea</taxon>
        <taxon>Ixodidae</taxon>
        <taxon>Rhipicephalinae</taxon>
        <taxon>Rhipicephalus</taxon>
        <taxon>Rhipicephalus</taxon>
    </lineage>
</organism>
<evidence type="ECO:0000259" key="3">
    <source>
        <dbReference type="PROSITE" id="PS50835"/>
    </source>
</evidence>
<feature type="chain" id="PRO_5007285304" description="Ig-like domain-containing protein" evidence="2">
    <location>
        <begin position="21"/>
        <end position="650"/>
    </location>
</feature>
<feature type="region of interest" description="Disordered" evidence="1">
    <location>
        <begin position="240"/>
        <end position="277"/>
    </location>
</feature>
<dbReference type="EMBL" id="GEDV01009304">
    <property type="protein sequence ID" value="JAP79253.1"/>
    <property type="molecule type" value="Transcribed_RNA"/>
</dbReference>
<sequence>MLVAPRLLQLLMCVATAASSASVYPRSFQSAWEEENRKRQLPPAFEDRFRHDEQRLKEKENELKKQWPRFYGVGRPQEVEAVLPPAPEPADLFRSILKRANRFRDLHDDSSSMLDNHIALSGQAVREVFSNATGKTRTADISRMRVHPGSLVPRKRRVGLRRFTRKLFYKLPIAATTTTMTRRTTTITTTPTTSTSTTAPTTAFSPAFYPTRHRKLFVRLRKVDKNRLIQKLATKGLLFPPVAAPTPAQTKKTHHDRVRHQETQRRQESPLHPASPRSVVEEAYAFPELARRPRKSHLSLSDGFLRKRFGTFKDLEVHLVSGGSTTNFEVPDIEAVYKRAAVYKTPMDNSSVELYCLAGYRTAASVTWRVNGRSPEEFVSTETAFSKRDGGLKVIISRLKLQRLEVLPTTTGNYSFECVANIDDSDARASIEVAGSFNNTCIDSGDCEARNALCTFGKCECKDFLPVPLNSRHTTCRSFGYIGWPCHYDEQCSYAVQNSVCSAKGRCACLDDYRRNRDNQSCVPRSGLGAECSDQKECEAAHAVCRAGHCRCPEGTSPKAGSCFALPASPLLERMKDKMFLPANLTIVPPMEDSSMAAPSPTVLPARKPSVSSASCLGQTARTAQALLPLFVSLIHIDVFCRIVSSISCH</sequence>
<dbReference type="PANTHER" id="PTHR39069">
    <property type="entry name" value="ECDYSONE-INDUCIBLE GENE E1, ISOFORM A"/>
    <property type="match status" value="1"/>
</dbReference>